<dbReference type="EMBL" id="CP000930">
    <property type="protein sequence ID" value="ABZ83770.1"/>
    <property type="molecule type" value="Genomic_DNA"/>
</dbReference>
<evidence type="ECO:0000313" key="6">
    <source>
        <dbReference type="Proteomes" id="UP000008550"/>
    </source>
</evidence>
<accession>B0TB43</accession>
<dbReference type="HOGENOM" id="CLU_588968_0_0_9"/>
<organism evidence="5 6">
    <name type="scientific">Heliobacterium modesticaldum (strain ATCC 51547 / Ice1)</name>
    <dbReference type="NCBI Taxonomy" id="498761"/>
    <lineage>
        <taxon>Bacteria</taxon>
        <taxon>Bacillati</taxon>
        <taxon>Bacillota</taxon>
        <taxon>Clostridia</taxon>
        <taxon>Eubacteriales</taxon>
        <taxon>Heliobacteriaceae</taxon>
        <taxon>Heliomicrobium</taxon>
    </lineage>
</organism>
<dbReference type="Proteomes" id="UP000008550">
    <property type="component" value="Chromosome"/>
</dbReference>
<name>B0TB43_HELMI</name>
<dbReference type="InterPro" id="IPR036388">
    <property type="entry name" value="WH-like_DNA-bd_sf"/>
</dbReference>
<dbReference type="SMART" id="SM00421">
    <property type="entry name" value="HTH_LUXR"/>
    <property type="match status" value="1"/>
</dbReference>
<dbReference type="CDD" id="cd06170">
    <property type="entry name" value="LuxR_C_like"/>
    <property type="match status" value="1"/>
</dbReference>
<dbReference type="InterPro" id="IPR016032">
    <property type="entry name" value="Sig_transdc_resp-reg_C-effctor"/>
</dbReference>
<dbReference type="STRING" id="498761.HM1_0785"/>
<evidence type="ECO:0000256" key="3">
    <source>
        <dbReference type="ARBA" id="ARBA00023163"/>
    </source>
</evidence>
<keyword evidence="6" id="KW-1185">Reference proteome</keyword>
<gene>
    <name evidence="5" type="ORF">HM1_0785</name>
</gene>
<dbReference type="AlphaFoldDB" id="B0TB43"/>
<dbReference type="Pfam" id="PF00196">
    <property type="entry name" value="GerE"/>
    <property type="match status" value="1"/>
</dbReference>
<dbReference type="PROSITE" id="PS50043">
    <property type="entry name" value="HTH_LUXR_2"/>
    <property type="match status" value="1"/>
</dbReference>
<dbReference type="SUPFAM" id="SSF46894">
    <property type="entry name" value="C-terminal effector domain of the bipartite response regulators"/>
    <property type="match status" value="1"/>
</dbReference>
<keyword evidence="2" id="KW-0238">DNA-binding</keyword>
<keyword evidence="3" id="KW-0804">Transcription</keyword>
<protein>
    <submittedName>
        <fullName evidence="5">Two-component transcriptional response regulator, putative</fullName>
    </submittedName>
</protein>
<reference evidence="5 6" key="1">
    <citation type="journal article" date="2008" name="J. Bacteriol.">
        <title>The genome of Heliobacterium modesticaldum, a phototrophic representative of the Firmicutes containing the simplest photosynthetic apparatus.</title>
        <authorList>
            <person name="Sattley W.M."/>
            <person name="Madigan M.T."/>
            <person name="Swingley W.D."/>
            <person name="Cheung P.C."/>
            <person name="Clocksin K.M."/>
            <person name="Conrad A.L."/>
            <person name="Dejesa L.C."/>
            <person name="Honchak B.M."/>
            <person name="Jung D.O."/>
            <person name="Karbach L.E."/>
            <person name="Kurdoglu A."/>
            <person name="Lahiri S."/>
            <person name="Mastrian S.D."/>
            <person name="Page L.E."/>
            <person name="Taylor H.L."/>
            <person name="Wang Z.T."/>
            <person name="Raymond J."/>
            <person name="Chen M."/>
            <person name="Blankenship R.E."/>
            <person name="Touchman J.W."/>
        </authorList>
    </citation>
    <scope>NUCLEOTIDE SEQUENCE [LARGE SCALE GENOMIC DNA]</scope>
    <source>
        <strain evidence="6">ATCC 51547 / Ice1</strain>
    </source>
</reference>
<dbReference type="PANTHER" id="PTHR44688">
    <property type="entry name" value="DNA-BINDING TRANSCRIPTIONAL ACTIVATOR DEVR_DOSR"/>
    <property type="match status" value="1"/>
</dbReference>
<evidence type="ECO:0000313" key="5">
    <source>
        <dbReference type="EMBL" id="ABZ83770.1"/>
    </source>
</evidence>
<evidence type="ECO:0000259" key="4">
    <source>
        <dbReference type="PROSITE" id="PS50043"/>
    </source>
</evidence>
<dbReference type="InterPro" id="IPR000792">
    <property type="entry name" value="Tscrpt_reg_LuxR_C"/>
</dbReference>
<dbReference type="Gene3D" id="1.10.10.10">
    <property type="entry name" value="Winged helix-like DNA-binding domain superfamily/Winged helix DNA-binding domain"/>
    <property type="match status" value="1"/>
</dbReference>
<dbReference type="PROSITE" id="PS00622">
    <property type="entry name" value="HTH_LUXR_1"/>
    <property type="match status" value="1"/>
</dbReference>
<feature type="domain" description="HTH luxR-type" evidence="4">
    <location>
        <begin position="396"/>
        <end position="461"/>
    </location>
</feature>
<dbReference type="eggNOG" id="COG2197">
    <property type="taxonomic scope" value="Bacteria"/>
</dbReference>
<proteinExistence type="predicted"/>
<evidence type="ECO:0000256" key="1">
    <source>
        <dbReference type="ARBA" id="ARBA00023015"/>
    </source>
</evidence>
<dbReference type="GO" id="GO:0006355">
    <property type="term" value="P:regulation of DNA-templated transcription"/>
    <property type="evidence" value="ECO:0007669"/>
    <property type="project" value="InterPro"/>
</dbReference>
<dbReference type="KEGG" id="hmo:HM1_0785"/>
<sequence>MRDMKESHCSTISVDLYRGNLGKREAVLRFLQRALSLERPTRLLLTSQEDMTWLSGDRDFLETWKALLHQVIESGHKIVIIHSFDRSLSSLLFIMDYWLPMHLTGQLDGYCYSDFAFDRSKTTLFILEEQACIFSRTYEGAEHQQAFYFTQKDVIRMFEESFWAKIRSCRPLMKRLPSAPMERMQEIAAFEKKNCACVAFAQTMSAWTMPVHIYEKVLGRLDIDPIELKRRSNFHRKRQADFIRAIKEQRYSLLYHIDRLEEIVHRGGVTYGGGEFFESENIIVPSADFVEHLIYISDLLEMNPLLEVSLVCRENTALKMKDYGYILKEGDQVILTPGRRQRSTSVYVASDEPTVMRAVSLCHQYLQQSVSPEDRDVKTMALIFRQAATTAPLDPSSCFYGLLTEREYEIALMIAEGLTSREIAEKTFISLNTVKSHIKNIYRKIGVSTKVELTKLISSKKESV</sequence>
<evidence type="ECO:0000256" key="2">
    <source>
        <dbReference type="ARBA" id="ARBA00023125"/>
    </source>
</evidence>
<dbReference type="PANTHER" id="PTHR44688:SF16">
    <property type="entry name" value="DNA-BINDING TRANSCRIPTIONAL ACTIVATOR DEVR_DOSR"/>
    <property type="match status" value="1"/>
</dbReference>
<keyword evidence="1" id="KW-0805">Transcription regulation</keyword>
<dbReference type="GO" id="GO:0003677">
    <property type="term" value="F:DNA binding"/>
    <property type="evidence" value="ECO:0007669"/>
    <property type="project" value="UniProtKB-KW"/>
</dbReference>
<dbReference type="PRINTS" id="PR00038">
    <property type="entry name" value="HTHLUXR"/>
</dbReference>